<keyword evidence="6 7" id="KW-0408">Iron</keyword>
<dbReference type="CDD" id="cd00730">
    <property type="entry name" value="rubredoxin"/>
    <property type="match status" value="1"/>
</dbReference>
<dbReference type="Pfam" id="PF00301">
    <property type="entry name" value="Rubredoxin"/>
    <property type="match status" value="1"/>
</dbReference>
<keyword evidence="4 7" id="KW-0479">Metal-binding</keyword>
<dbReference type="GO" id="GO:0043448">
    <property type="term" value="P:alkane catabolic process"/>
    <property type="evidence" value="ECO:0007669"/>
    <property type="project" value="TreeGrafter"/>
</dbReference>
<dbReference type="Proteomes" id="UP000316080">
    <property type="component" value="Unassembled WGS sequence"/>
</dbReference>
<dbReference type="PRINTS" id="PR00163">
    <property type="entry name" value="RUBREDOXIN"/>
</dbReference>
<comment type="cofactor">
    <cofactor evidence="7 8">
        <name>Fe(3+)</name>
        <dbReference type="ChEBI" id="CHEBI:29034"/>
    </cofactor>
    <text evidence="7 8">Binds 1 Fe(3+) ion per subunit.</text>
</comment>
<dbReference type="GO" id="GO:0009055">
    <property type="term" value="F:electron transfer activity"/>
    <property type="evidence" value="ECO:0007669"/>
    <property type="project" value="InterPro"/>
</dbReference>
<evidence type="ECO:0000256" key="7">
    <source>
        <dbReference type="PIRNR" id="PIRNR000071"/>
    </source>
</evidence>
<dbReference type="Gene3D" id="2.20.28.10">
    <property type="match status" value="1"/>
</dbReference>
<comment type="function">
    <text evidence="1 7">Rubredoxin is a small nonheme, iron protein lacking acid-labile sulfide. Its single Fe, chelated to 4 Cys, functions as an electron acceptor and may also stabilize the conformation of the molecule.</text>
</comment>
<dbReference type="AlphaFoldDB" id="A0A523BD14"/>
<dbReference type="FunFam" id="2.20.28.10:FF:000001">
    <property type="entry name" value="Rubredoxin"/>
    <property type="match status" value="1"/>
</dbReference>
<evidence type="ECO:0000256" key="2">
    <source>
        <dbReference type="ARBA" id="ARBA00005337"/>
    </source>
</evidence>
<reference evidence="11 13" key="1">
    <citation type="journal article" date="2019" name="Nat. Microbiol.">
        <title>Expanding anaerobic alkane metabolism in the domain of Archaea.</title>
        <authorList>
            <person name="Wang Y."/>
            <person name="Wegener G."/>
            <person name="Hou J."/>
            <person name="Wang F."/>
            <person name="Xiao X."/>
        </authorList>
    </citation>
    <scope>NUCLEOTIDE SEQUENCE [LARGE SCALE GENOMIC DNA]</scope>
    <source>
        <strain evidence="11">WYZ-LMO11</strain>
    </source>
</reference>
<keyword evidence="3 7" id="KW-0813">Transport</keyword>
<protein>
    <recommendedName>
        <fullName evidence="7">Rubredoxin</fullName>
    </recommendedName>
</protein>
<dbReference type="InterPro" id="IPR018527">
    <property type="entry name" value="Rubredoxin_Fe_BS"/>
</dbReference>
<dbReference type="PROSITE" id="PS00202">
    <property type="entry name" value="RUBREDOXIN"/>
    <property type="match status" value="1"/>
</dbReference>
<evidence type="ECO:0000313" key="12">
    <source>
        <dbReference type="Proteomes" id="UP000316080"/>
    </source>
</evidence>
<dbReference type="PANTHER" id="PTHR47627:SF1">
    <property type="entry name" value="RUBREDOXIN-1-RELATED"/>
    <property type="match status" value="1"/>
</dbReference>
<dbReference type="EMBL" id="QNVI01000041">
    <property type="protein sequence ID" value="TDA38843.1"/>
    <property type="molecule type" value="Genomic_DNA"/>
</dbReference>
<sequence length="53" mass="5921">MDKWVCQICGYVYDPALGDPSQNIKPGTPFEELPEDWVCPVCAAPKSMFTKLT</sequence>
<evidence type="ECO:0000313" key="10">
    <source>
        <dbReference type="EMBL" id="RZN55218.1"/>
    </source>
</evidence>
<dbReference type="NCBIfam" id="NF045768">
    <property type="entry name" value="RubredRD"/>
    <property type="match status" value="1"/>
</dbReference>
<evidence type="ECO:0000256" key="6">
    <source>
        <dbReference type="ARBA" id="ARBA00023004"/>
    </source>
</evidence>
<dbReference type="GO" id="GO:0005506">
    <property type="term" value="F:iron ion binding"/>
    <property type="evidence" value="ECO:0007669"/>
    <property type="project" value="InterPro"/>
</dbReference>
<feature type="binding site" evidence="8">
    <location>
        <position position="39"/>
    </location>
    <ligand>
        <name>Fe cation</name>
        <dbReference type="ChEBI" id="CHEBI:24875"/>
    </ligand>
</feature>
<accession>A0A523BD14</accession>
<evidence type="ECO:0000256" key="1">
    <source>
        <dbReference type="ARBA" id="ARBA00002360"/>
    </source>
</evidence>
<dbReference type="PROSITE" id="PS50903">
    <property type="entry name" value="RUBREDOXIN_LIKE"/>
    <property type="match status" value="1"/>
</dbReference>
<feature type="binding site" evidence="8">
    <location>
        <position position="9"/>
    </location>
    <ligand>
        <name>Fe cation</name>
        <dbReference type="ChEBI" id="CHEBI:24875"/>
    </ligand>
</feature>
<dbReference type="InterPro" id="IPR024934">
    <property type="entry name" value="Rubredoxin-like_dom"/>
</dbReference>
<dbReference type="PANTHER" id="PTHR47627">
    <property type="entry name" value="RUBREDOXIN"/>
    <property type="match status" value="1"/>
</dbReference>
<evidence type="ECO:0000256" key="5">
    <source>
        <dbReference type="ARBA" id="ARBA00022982"/>
    </source>
</evidence>
<reference evidence="10 12" key="2">
    <citation type="journal article" date="2019" name="Nat. Microbiol.">
        <title>Wide diversity of methane and short-chain alkane metabolisms in uncultured archaea.</title>
        <authorList>
            <person name="Borrel G."/>
            <person name="Adam P.S."/>
            <person name="McKay L.J."/>
            <person name="Chen L.X."/>
            <person name="Sierra-Garcia I.N."/>
            <person name="Sieber C.M."/>
            <person name="Letourneur Q."/>
            <person name="Ghozlane A."/>
            <person name="Andersen G.L."/>
            <person name="Li W.J."/>
            <person name="Hallam S.J."/>
            <person name="Muyzer G."/>
            <person name="de Oliveira V.M."/>
            <person name="Inskeep W.P."/>
            <person name="Banfield J.F."/>
            <person name="Gribaldo S."/>
        </authorList>
    </citation>
    <scope>NUCLEOTIDE SEQUENCE [LARGE SCALE GENOMIC DNA]</scope>
    <source>
        <strain evidence="10">Verst-YHS</strain>
    </source>
</reference>
<dbReference type="SUPFAM" id="SSF57802">
    <property type="entry name" value="Rubredoxin-like"/>
    <property type="match status" value="1"/>
</dbReference>
<evidence type="ECO:0000313" key="13">
    <source>
        <dbReference type="Proteomes" id="UP000317265"/>
    </source>
</evidence>
<proteinExistence type="inferred from homology"/>
<dbReference type="PIRSF" id="PIRSF000071">
    <property type="entry name" value="Rubredoxin"/>
    <property type="match status" value="1"/>
</dbReference>
<name>A0A523BD14_9CREN</name>
<evidence type="ECO:0000256" key="8">
    <source>
        <dbReference type="PIRSR" id="PIRSR000071-1"/>
    </source>
</evidence>
<dbReference type="InterPro" id="IPR024935">
    <property type="entry name" value="Rubredoxin_dom"/>
</dbReference>
<comment type="caution">
    <text evidence="11">The sequence shown here is derived from an EMBL/GenBank/DDBJ whole genome shotgun (WGS) entry which is preliminary data.</text>
</comment>
<dbReference type="InterPro" id="IPR050526">
    <property type="entry name" value="Rubredoxin_ET"/>
</dbReference>
<dbReference type="EMBL" id="RXIH01000046">
    <property type="protein sequence ID" value="RZN55218.1"/>
    <property type="molecule type" value="Genomic_DNA"/>
</dbReference>
<feature type="domain" description="Rubredoxin-like" evidence="9">
    <location>
        <begin position="1"/>
        <end position="52"/>
    </location>
</feature>
<feature type="binding site" evidence="8">
    <location>
        <position position="6"/>
    </location>
    <ligand>
        <name>Fe cation</name>
        <dbReference type="ChEBI" id="CHEBI:24875"/>
    </ligand>
</feature>
<dbReference type="InterPro" id="IPR024922">
    <property type="entry name" value="Rubredoxin"/>
</dbReference>
<keyword evidence="5 7" id="KW-0249">Electron transport</keyword>
<dbReference type="Proteomes" id="UP000317265">
    <property type="component" value="Unassembled WGS sequence"/>
</dbReference>
<evidence type="ECO:0000313" key="11">
    <source>
        <dbReference type="EMBL" id="TDA38843.1"/>
    </source>
</evidence>
<comment type="similarity">
    <text evidence="2 7">Belongs to the rubredoxin family.</text>
</comment>
<gene>
    <name evidence="11" type="ORF">DSO09_03080</name>
    <name evidence="10" type="ORF">EF809_05700</name>
</gene>
<evidence type="ECO:0000256" key="4">
    <source>
        <dbReference type="ARBA" id="ARBA00022723"/>
    </source>
</evidence>
<feature type="binding site" evidence="8">
    <location>
        <position position="42"/>
    </location>
    <ligand>
        <name>Fe cation</name>
        <dbReference type="ChEBI" id="CHEBI:24875"/>
    </ligand>
</feature>
<evidence type="ECO:0000259" key="9">
    <source>
        <dbReference type="PROSITE" id="PS50903"/>
    </source>
</evidence>
<evidence type="ECO:0000256" key="3">
    <source>
        <dbReference type="ARBA" id="ARBA00022448"/>
    </source>
</evidence>
<organism evidence="11 13">
    <name type="scientific">Thermoproteota archaeon</name>
    <dbReference type="NCBI Taxonomy" id="2056631"/>
    <lineage>
        <taxon>Archaea</taxon>
        <taxon>Thermoproteota</taxon>
    </lineage>
</organism>